<evidence type="ECO:0000259" key="3">
    <source>
        <dbReference type="Pfam" id="PF01557"/>
    </source>
</evidence>
<dbReference type="PANTHER" id="PTHR42796">
    <property type="entry name" value="FUMARYLACETOACETATE HYDROLASE DOMAIN-CONTAINING PROTEIN 2A-RELATED"/>
    <property type="match status" value="1"/>
</dbReference>
<sequence length="219" mass="23815">MDRLYRMEMGAHQCYVIERSGNWFELEGDIYADYEAGQSVDVSAARVLPPVMPSKIVAVGLNYRDHAKEMGKTLPDEPLIFLKPSTAVIGPSDAIVLPNGAGRVDHEAELGIVIGKTAHQVPVDRAQEYVLGLTCVNDVTDRDLQKRDVQYTRGKGFDTFAPIGPAIAVGLDGASLDVESAVNGQVRQSSNTRELIFSLDRLIEFVTGVMTLLPGDIIS</sequence>
<evidence type="ECO:0000256" key="1">
    <source>
        <dbReference type="ARBA" id="ARBA00010211"/>
    </source>
</evidence>
<proteinExistence type="inferred from homology"/>
<dbReference type="Pfam" id="PF01557">
    <property type="entry name" value="FAA_hydrolase"/>
    <property type="match status" value="1"/>
</dbReference>
<accession>A0A382MCM6</accession>
<evidence type="ECO:0000313" key="4">
    <source>
        <dbReference type="EMBL" id="SVC45192.1"/>
    </source>
</evidence>
<comment type="similarity">
    <text evidence="1">Belongs to the FAH family.</text>
</comment>
<feature type="domain" description="Fumarylacetoacetase-like C-terminal" evidence="3">
    <location>
        <begin position="55"/>
        <end position="218"/>
    </location>
</feature>
<evidence type="ECO:0000256" key="2">
    <source>
        <dbReference type="ARBA" id="ARBA00022723"/>
    </source>
</evidence>
<dbReference type="GO" id="GO:0046872">
    <property type="term" value="F:metal ion binding"/>
    <property type="evidence" value="ECO:0007669"/>
    <property type="project" value="UniProtKB-KW"/>
</dbReference>
<reference evidence="4" key="1">
    <citation type="submission" date="2018-05" db="EMBL/GenBank/DDBJ databases">
        <authorList>
            <person name="Lanie J.A."/>
            <person name="Ng W.-L."/>
            <person name="Kazmierczak K.M."/>
            <person name="Andrzejewski T.M."/>
            <person name="Davidsen T.M."/>
            <person name="Wayne K.J."/>
            <person name="Tettelin H."/>
            <person name="Glass J.I."/>
            <person name="Rusch D."/>
            <person name="Podicherti R."/>
            <person name="Tsui H.-C.T."/>
            <person name="Winkler M.E."/>
        </authorList>
    </citation>
    <scope>NUCLEOTIDE SEQUENCE</scope>
</reference>
<dbReference type="AlphaFoldDB" id="A0A382MCM6"/>
<dbReference type="InterPro" id="IPR036663">
    <property type="entry name" value="Fumarylacetoacetase_C_sf"/>
</dbReference>
<feature type="non-terminal residue" evidence="4">
    <location>
        <position position="219"/>
    </location>
</feature>
<dbReference type="Gene3D" id="3.90.850.10">
    <property type="entry name" value="Fumarylacetoacetase-like, C-terminal domain"/>
    <property type="match status" value="1"/>
</dbReference>
<dbReference type="GO" id="GO:0044281">
    <property type="term" value="P:small molecule metabolic process"/>
    <property type="evidence" value="ECO:0007669"/>
    <property type="project" value="UniProtKB-ARBA"/>
</dbReference>
<organism evidence="4">
    <name type="scientific">marine metagenome</name>
    <dbReference type="NCBI Taxonomy" id="408172"/>
    <lineage>
        <taxon>unclassified sequences</taxon>
        <taxon>metagenomes</taxon>
        <taxon>ecological metagenomes</taxon>
    </lineage>
</organism>
<protein>
    <recommendedName>
        <fullName evidence="3">Fumarylacetoacetase-like C-terminal domain-containing protein</fullName>
    </recommendedName>
</protein>
<dbReference type="InterPro" id="IPR051121">
    <property type="entry name" value="FAH"/>
</dbReference>
<keyword evidence="2" id="KW-0479">Metal-binding</keyword>
<name>A0A382MCM6_9ZZZZ</name>
<dbReference type="InterPro" id="IPR011234">
    <property type="entry name" value="Fumarylacetoacetase-like_C"/>
</dbReference>
<gene>
    <name evidence="4" type="ORF">METZ01_LOCUS298046</name>
</gene>
<dbReference type="GO" id="GO:0003824">
    <property type="term" value="F:catalytic activity"/>
    <property type="evidence" value="ECO:0007669"/>
    <property type="project" value="InterPro"/>
</dbReference>
<dbReference type="SUPFAM" id="SSF56529">
    <property type="entry name" value="FAH"/>
    <property type="match status" value="1"/>
</dbReference>
<dbReference type="PANTHER" id="PTHR42796:SF4">
    <property type="entry name" value="FUMARYLACETOACETATE HYDROLASE DOMAIN-CONTAINING PROTEIN 2A"/>
    <property type="match status" value="1"/>
</dbReference>
<dbReference type="EMBL" id="UINC01091986">
    <property type="protein sequence ID" value="SVC45192.1"/>
    <property type="molecule type" value="Genomic_DNA"/>
</dbReference>